<gene>
    <name evidence="1" type="ORF">BU25DRAFT_422091</name>
</gene>
<protein>
    <submittedName>
        <fullName evidence="1">Uncharacterized protein</fullName>
    </submittedName>
</protein>
<dbReference type="EMBL" id="MU006718">
    <property type="protein sequence ID" value="KAF2627227.1"/>
    <property type="molecule type" value="Genomic_DNA"/>
</dbReference>
<reference evidence="1" key="1">
    <citation type="journal article" date="2020" name="Stud. Mycol.">
        <title>101 Dothideomycetes genomes: a test case for predicting lifestyles and emergence of pathogens.</title>
        <authorList>
            <person name="Haridas S."/>
            <person name="Albert R."/>
            <person name="Binder M."/>
            <person name="Bloem J."/>
            <person name="Labutti K."/>
            <person name="Salamov A."/>
            <person name="Andreopoulos B."/>
            <person name="Baker S."/>
            <person name="Barry K."/>
            <person name="Bills G."/>
            <person name="Bluhm B."/>
            <person name="Cannon C."/>
            <person name="Castanera R."/>
            <person name="Culley D."/>
            <person name="Daum C."/>
            <person name="Ezra D."/>
            <person name="Gonzalez J."/>
            <person name="Henrissat B."/>
            <person name="Kuo A."/>
            <person name="Liang C."/>
            <person name="Lipzen A."/>
            <person name="Lutzoni F."/>
            <person name="Magnuson J."/>
            <person name="Mondo S."/>
            <person name="Nolan M."/>
            <person name="Ohm R."/>
            <person name="Pangilinan J."/>
            <person name="Park H.-J."/>
            <person name="Ramirez L."/>
            <person name="Alfaro M."/>
            <person name="Sun H."/>
            <person name="Tritt A."/>
            <person name="Yoshinaga Y."/>
            <person name="Zwiers L.-H."/>
            <person name="Turgeon B."/>
            <person name="Goodwin S."/>
            <person name="Spatafora J."/>
            <person name="Crous P."/>
            <person name="Grigoriev I."/>
        </authorList>
    </citation>
    <scope>NUCLEOTIDE SEQUENCE</scope>
    <source>
        <strain evidence="1">CBS 525.71</strain>
    </source>
</reference>
<evidence type="ECO:0000313" key="2">
    <source>
        <dbReference type="Proteomes" id="UP000799754"/>
    </source>
</evidence>
<sequence length="584" mass="66156">MGHASSETTKFPSRSTEESDDWARLLEQSGSASSIQQQTWLHRPTASDDIETLPPHSPLNSTRPATEDETPTRPVTPIRIAIKDLYWESAIDEDLLTSKPPFAPSIAHARLCLILEESDKTVFAGKPKCAVCSTDFTPANVHQRVEHFNTCWKKLRKAATENAGMTEHPDPSRLVLQQSNPQCLESAPTTRTNNFCTLCSLPLGKLSSTDAFEHRILCQRALATQPTVCPRCDASFTTNEVDWNELHIAEHIHNCSTHPGDEGFQSTQEVWTERRFTRKDSANCALCSQSLEPLDDVMAFHHRRSCLERKRPVYCPVCFDPLPIITVGGKWKPEDILWHIHQCQRGKKLSVIDKDDFDILEARCFARIQSVWRMFSRNVGSVIGPRKGWTFREHQHSYRSKMEAGRDNTAGLYSTPSSKLRNVATHAEDGGIRIVQSVKSRRAVWSSIERFRRSAHSVYKMLEHRRMISCTKSEYQTDEVVYDWDKNRTITTIDGQDHAMLCGDLVAKSTGGSSVSLKVWSTFMKPSTPEEEDDRGRPRIRTRKSGRASRVSSRERRRHLAVDKATKAGIRVPPGFELRSLGLH</sequence>
<organism evidence="1 2">
    <name type="scientific">Macroventuria anomochaeta</name>
    <dbReference type="NCBI Taxonomy" id="301207"/>
    <lineage>
        <taxon>Eukaryota</taxon>
        <taxon>Fungi</taxon>
        <taxon>Dikarya</taxon>
        <taxon>Ascomycota</taxon>
        <taxon>Pezizomycotina</taxon>
        <taxon>Dothideomycetes</taxon>
        <taxon>Pleosporomycetidae</taxon>
        <taxon>Pleosporales</taxon>
        <taxon>Pleosporineae</taxon>
        <taxon>Didymellaceae</taxon>
        <taxon>Macroventuria</taxon>
    </lineage>
</organism>
<evidence type="ECO:0000313" key="1">
    <source>
        <dbReference type="EMBL" id="KAF2627227.1"/>
    </source>
</evidence>
<comment type="caution">
    <text evidence="1">The sequence shown here is derived from an EMBL/GenBank/DDBJ whole genome shotgun (WGS) entry which is preliminary data.</text>
</comment>
<proteinExistence type="predicted"/>
<keyword evidence="2" id="KW-1185">Reference proteome</keyword>
<name>A0ACB6RZT7_9PLEO</name>
<accession>A0ACB6RZT7</accession>
<dbReference type="Proteomes" id="UP000799754">
    <property type="component" value="Unassembled WGS sequence"/>
</dbReference>